<dbReference type="EMBL" id="MFZF01000010">
    <property type="protein sequence ID" value="OGK16843.1"/>
    <property type="molecule type" value="Genomic_DNA"/>
</dbReference>
<protein>
    <submittedName>
        <fullName evidence="2">Uncharacterized protein</fullName>
    </submittedName>
</protein>
<evidence type="ECO:0000313" key="3">
    <source>
        <dbReference type="Proteomes" id="UP000178372"/>
    </source>
</evidence>
<comment type="caution">
    <text evidence="2">The sequence shown here is derived from an EMBL/GenBank/DDBJ whole genome shotgun (WGS) entry which is preliminary data.</text>
</comment>
<keyword evidence="1" id="KW-1133">Transmembrane helix</keyword>
<evidence type="ECO:0000256" key="1">
    <source>
        <dbReference type="SAM" id="Phobius"/>
    </source>
</evidence>
<dbReference type="AlphaFoldDB" id="A0A1F7GD85"/>
<accession>A0A1F7GD85</accession>
<evidence type="ECO:0000313" key="2">
    <source>
        <dbReference type="EMBL" id="OGK16843.1"/>
    </source>
</evidence>
<proteinExistence type="predicted"/>
<feature type="transmembrane region" description="Helical" evidence="1">
    <location>
        <begin position="25"/>
        <end position="49"/>
    </location>
</feature>
<gene>
    <name evidence="2" type="ORF">A2690_03655</name>
</gene>
<keyword evidence="1" id="KW-0812">Transmembrane</keyword>
<dbReference type="Proteomes" id="UP000178372">
    <property type="component" value="Unassembled WGS sequence"/>
</dbReference>
<sequence>MTSIRHVNLLDNKESGEKRKKITKLFRYTAVGLVLLTFFLAGFASLASYSKKNALASLTTEKNTLKSQLDLRQEEVRLATIINSKSTVIKAGSVEEADFADFYQKGLEFLPVEIVQTSLSHIILDKFGSGIYKLKFNNFENLNQFIKDIETAKKTNKFKAYRIERVSINEGTPSSSMVDLKLQFK</sequence>
<keyword evidence="1" id="KW-0472">Membrane</keyword>
<organism evidence="2 3">
    <name type="scientific">Candidatus Roizmanbacteria bacterium RIFCSPHIGHO2_01_FULL_39_12b</name>
    <dbReference type="NCBI Taxonomy" id="1802030"/>
    <lineage>
        <taxon>Bacteria</taxon>
        <taxon>Candidatus Roizmaniibacteriota</taxon>
    </lineage>
</organism>
<reference evidence="2 3" key="1">
    <citation type="journal article" date="2016" name="Nat. Commun.">
        <title>Thousands of microbial genomes shed light on interconnected biogeochemical processes in an aquifer system.</title>
        <authorList>
            <person name="Anantharaman K."/>
            <person name="Brown C.T."/>
            <person name="Hug L.A."/>
            <person name="Sharon I."/>
            <person name="Castelle C.J."/>
            <person name="Probst A.J."/>
            <person name="Thomas B.C."/>
            <person name="Singh A."/>
            <person name="Wilkins M.J."/>
            <person name="Karaoz U."/>
            <person name="Brodie E.L."/>
            <person name="Williams K.H."/>
            <person name="Hubbard S.S."/>
            <person name="Banfield J.F."/>
        </authorList>
    </citation>
    <scope>NUCLEOTIDE SEQUENCE [LARGE SCALE GENOMIC DNA]</scope>
</reference>
<name>A0A1F7GD85_9BACT</name>